<evidence type="ECO:0000256" key="7">
    <source>
        <dbReference type="SAM" id="Phobius"/>
    </source>
</evidence>
<dbReference type="GO" id="GO:0005886">
    <property type="term" value="C:plasma membrane"/>
    <property type="evidence" value="ECO:0007669"/>
    <property type="project" value="TreeGrafter"/>
</dbReference>
<reference evidence="9" key="1">
    <citation type="journal article" date="2020" name="Nature">
        <title>Giant virus diversity and host interactions through global metagenomics.</title>
        <authorList>
            <person name="Schulz F."/>
            <person name="Roux S."/>
            <person name="Paez-Espino D."/>
            <person name="Jungbluth S."/>
            <person name="Walsh D.A."/>
            <person name="Denef V.J."/>
            <person name="McMahon K.D."/>
            <person name="Konstantinidis K.T."/>
            <person name="Eloe-Fadrosh E.A."/>
            <person name="Kyrpides N.C."/>
            <person name="Woyke T."/>
        </authorList>
    </citation>
    <scope>NUCLEOTIDE SEQUENCE</scope>
    <source>
        <strain evidence="9">GVMAG-M-3300018080-19</strain>
    </source>
</reference>
<evidence type="ECO:0000256" key="4">
    <source>
        <dbReference type="ARBA" id="ARBA00022989"/>
    </source>
</evidence>
<dbReference type="InterPro" id="IPR025749">
    <property type="entry name" value="Sphingomyelin_synth-like_dom"/>
</dbReference>
<evidence type="ECO:0000256" key="6">
    <source>
        <dbReference type="ARBA" id="ARBA00023136"/>
    </source>
</evidence>
<dbReference type="GO" id="GO:0046513">
    <property type="term" value="P:ceramide biosynthetic process"/>
    <property type="evidence" value="ECO:0007669"/>
    <property type="project" value="TreeGrafter"/>
</dbReference>
<proteinExistence type="predicted"/>
<dbReference type="Pfam" id="PF14360">
    <property type="entry name" value="PAP2_C"/>
    <property type="match status" value="1"/>
</dbReference>
<evidence type="ECO:0000256" key="5">
    <source>
        <dbReference type="ARBA" id="ARBA00023098"/>
    </source>
</evidence>
<evidence type="ECO:0000256" key="2">
    <source>
        <dbReference type="ARBA" id="ARBA00022679"/>
    </source>
</evidence>
<keyword evidence="4 7" id="KW-1133">Transmembrane helix</keyword>
<protein>
    <recommendedName>
        <fullName evidence="8">Sphingomyelin synthase-like domain-containing protein</fullName>
    </recommendedName>
</protein>
<feature type="transmembrane region" description="Helical" evidence="7">
    <location>
        <begin position="113"/>
        <end position="130"/>
    </location>
</feature>
<evidence type="ECO:0000256" key="3">
    <source>
        <dbReference type="ARBA" id="ARBA00022692"/>
    </source>
</evidence>
<dbReference type="EMBL" id="MN739207">
    <property type="protein sequence ID" value="QHS93603.1"/>
    <property type="molecule type" value="Genomic_DNA"/>
</dbReference>
<keyword evidence="5" id="KW-0443">Lipid metabolism</keyword>
<name>A0A6C0BQR6_9ZZZZ</name>
<accession>A0A6C0BQR6</accession>
<organism evidence="9">
    <name type="scientific">viral metagenome</name>
    <dbReference type="NCBI Taxonomy" id="1070528"/>
    <lineage>
        <taxon>unclassified sequences</taxon>
        <taxon>metagenomes</taxon>
        <taxon>organismal metagenomes</taxon>
    </lineage>
</organism>
<sequence length="182" mass="20746">MFYTIILALVTVAACFYSNWLAAQRAKAVNNQRIVDTVHDLFEPTSKHLVEVLLALPILFVLSTRQWSMALRVLHLYCLLMLFRCVLVHATIFPSIDPSCDRPFICLGNCNDYMYSGHTILLTLSVLALVHLRLIPLSLGVAYCFLVMVLITSARNHYFIDTLIAFFFAMVAWHYCPSTIVR</sequence>
<dbReference type="AlphaFoldDB" id="A0A6C0BQR6"/>
<dbReference type="PANTHER" id="PTHR21290:SF25">
    <property type="entry name" value="SPHINGOMYELIN SYNTHASE-RELATED PROTEIN 1"/>
    <property type="match status" value="1"/>
</dbReference>
<feature type="transmembrane region" description="Helical" evidence="7">
    <location>
        <begin position="135"/>
        <end position="152"/>
    </location>
</feature>
<comment type="subcellular location">
    <subcellularLocation>
        <location evidence="1">Membrane</location>
        <topology evidence="1">Multi-pass membrane protein</topology>
    </subcellularLocation>
</comment>
<feature type="transmembrane region" description="Helical" evidence="7">
    <location>
        <begin position="74"/>
        <end position="93"/>
    </location>
</feature>
<evidence type="ECO:0000256" key="1">
    <source>
        <dbReference type="ARBA" id="ARBA00004141"/>
    </source>
</evidence>
<dbReference type="GO" id="GO:0047493">
    <property type="term" value="F:ceramide cholinephosphotransferase activity"/>
    <property type="evidence" value="ECO:0007669"/>
    <property type="project" value="TreeGrafter"/>
</dbReference>
<dbReference type="GO" id="GO:0000139">
    <property type="term" value="C:Golgi membrane"/>
    <property type="evidence" value="ECO:0007669"/>
    <property type="project" value="TreeGrafter"/>
</dbReference>
<dbReference type="GO" id="GO:0033188">
    <property type="term" value="F:sphingomyelin synthase activity"/>
    <property type="evidence" value="ECO:0007669"/>
    <property type="project" value="TreeGrafter"/>
</dbReference>
<dbReference type="PANTHER" id="PTHR21290">
    <property type="entry name" value="SPHINGOMYELIN SYNTHETASE"/>
    <property type="match status" value="1"/>
</dbReference>
<feature type="transmembrane region" description="Helical" evidence="7">
    <location>
        <begin position="158"/>
        <end position="176"/>
    </location>
</feature>
<dbReference type="InterPro" id="IPR045221">
    <property type="entry name" value="Sphingomyelin_synth-like"/>
</dbReference>
<keyword evidence="3 7" id="KW-0812">Transmembrane</keyword>
<dbReference type="GO" id="GO:0005789">
    <property type="term" value="C:endoplasmic reticulum membrane"/>
    <property type="evidence" value="ECO:0007669"/>
    <property type="project" value="TreeGrafter"/>
</dbReference>
<evidence type="ECO:0000313" key="9">
    <source>
        <dbReference type="EMBL" id="QHS93603.1"/>
    </source>
</evidence>
<feature type="domain" description="Sphingomyelin synthase-like" evidence="8">
    <location>
        <begin position="109"/>
        <end position="175"/>
    </location>
</feature>
<keyword evidence="6 7" id="KW-0472">Membrane</keyword>
<keyword evidence="2" id="KW-0808">Transferase</keyword>
<evidence type="ECO:0000259" key="8">
    <source>
        <dbReference type="Pfam" id="PF14360"/>
    </source>
</evidence>